<evidence type="ECO:0000313" key="2">
    <source>
        <dbReference type="EMBL" id="SFK36989.1"/>
    </source>
</evidence>
<protein>
    <submittedName>
        <fullName evidence="2">Uncharacterized protein</fullName>
    </submittedName>
</protein>
<dbReference type="RefSeq" id="WP_093518971.1">
    <property type="nucleotide sequence ID" value="NZ_FOSK01000004.1"/>
</dbReference>
<comment type="caution">
    <text evidence="2">The sequence shown here is derived from an EMBL/GenBank/DDBJ whole genome shotgun (WGS) entry which is preliminary data.</text>
</comment>
<evidence type="ECO:0000313" key="3">
    <source>
        <dbReference type="Proteomes" id="UP000199598"/>
    </source>
</evidence>
<feature type="compositionally biased region" description="Polar residues" evidence="1">
    <location>
        <begin position="1"/>
        <end position="16"/>
    </location>
</feature>
<dbReference type="Proteomes" id="UP000199598">
    <property type="component" value="Unassembled WGS sequence"/>
</dbReference>
<feature type="region of interest" description="Disordered" evidence="1">
    <location>
        <begin position="1"/>
        <end position="23"/>
    </location>
</feature>
<keyword evidence="3" id="KW-1185">Reference proteome</keyword>
<dbReference type="EMBL" id="FOSK01000004">
    <property type="protein sequence ID" value="SFK36989.1"/>
    <property type="molecule type" value="Genomic_DNA"/>
</dbReference>
<accession>A0A1I3Z076</accession>
<sequence length="219" mass="25072">MDTSFGRNVFSGQPAASNRRPHRSIPARFLDDDYLIGLGLALQKKRGDEYLTGSGNTVQRKIANQPQRVTLQYTNKSFYFSSICDGAIVVFDYLPQNESMAHFNEYAHVGKRFATIKKPQICEVHRVAEETSAANAIDLLLADYPGNLTMLHPVKTNKWFNKDRIDWYARQGGRHYRIETSNTGAALHQWKDSQILLRLTPEQIHLHTQVRLQRNGEEN</sequence>
<gene>
    <name evidence="2" type="ORF">SAMN04488518_104313</name>
</gene>
<evidence type="ECO:0000256" key="1">
    <source>
        <dbReference type="SAM" id="MobiDB-lite"/>
    </source>
</evidence>
<proteinExistence type="predicted"/>
<name>A0A1I3Z076_9HYPH</name>
<reference evidence="2 3" key="1">
    <citation type="submission" date="2016-10" db="EMBL/GenBank/DDBJ databases">
        <authorList>
            <person name="Varghese N."/>
            <person name="Submissions S."/>
        </authorList>
    </citation>
    <scope>NUCLEOTIDE SEQUENCE [LARGE SCALE GENOMIC DNA]</scope>
    <source>
        <strain evidence="2 3">DSM 16392</strain>
    </source>
</reference>
<organism evidence="2 3">
    <name type="scientific">Pseudovibrio ascidiaceicola</name>
    <dbReference type="NCBI Taxonomy" id="285279"/>
    <lineage>
        <taxon>Bacteria</taxon>
        <taxon>Pseudomonadati</taxon>
        <taxon>Pseudomonadota</taxon>
        <taxon>Alphaproteobacteria</taxon>
        <taxon>Hyphomicrobiales</taxon>
        <taxon>Stappiaceae</taxon>
        <taxon>Pseudovibrio</taxon>
    </lineage>
</organism>